<keyword evidence="7" id="KW-1185">Reference proteome</keyword>
<dbReference type="PANTHER" id="PTHR47506">
    <property type="entry name" value="TRANSCRIPTIONAL REGULATORY PROTEIN"/>
    <property type="match status" value="1"/>
</dbReference>
<accession>A0A6N4UPX3</accession>
<keyword evidence="3" id="KW-0804">Transcription</keyword>
<evidence type="ECO:0000313" key="6">
    <source>
        <dbReference type="EMBL" id="BBX25684.1"/>
    </source>
</evidence>
<dbReference type="Gene3D" id="1.10.357.10">
    <property type="entry name" value="Tetracycline Repressor, domain 2"/>
    <property type="match status" value="1"/>
</dbReference>
<dbReference type="InterPro" id="IPR009057">
    <property type="entry name" value="Homeodomain-like_sf"/>
</dbReference>
<dbReference type="KEGG" id="malv:MALV_08090"/>
<feature type="domain" description="HTH tetR-type" evidence="5">
    <location>
        <begin position="5"/>
        <end position="67"/>
    </location>
</feature>
<dbReference type="RefSeq" id="WP_197907489.1">
    <property type="nucleotide sequence ID" value="NZ_AP022565.1"/>
</dbReference>
<evidence type="ECO:0000256" key="4">
    <source>
        <dbReference type="PROSITE-ProRule" id="PRU00335"/>
    </source>
</evidence>
<keyword evidence="1" id="KW-0805">Transcription regulation</keyword>
<dbReference type="InterPro" id="IPR001647">
    <property type="entry name" value="HTH_TetR"/>
</dbReference>
<reference evidence="6 7" key="1">
    <citation type="journal article" date="2019" name="Emerg. Microbes Infect.">
        <title>Comprehensive subspecies identification of 175 nontuberculous mycobacteria species based on 7547 genomic profiles.</title>
        <authorList>
            <person name="Matsumoto Y."/>
            <person name="Kinjo T."/>
            <person name="Motooka D."/>
            <person name="Nabeya D."/>
            <person name="Jung N."/>
            <person name="Uechi K."/>
            <person name="Horii T."/>
            <person name="Iida T."/>
            <person name="Fujita J."/>
            <person name="Nakamura S."/>
        </authorList>
    </citation>
    <scope>NUCLEOTIDE SEQUENCE [LARGE SCALE GENOMIC DNA]</scope>
    <source>
        <strain evidence="6 7">JCM 12272</strain>
    </source>
</reference>
<feature type="DNA-binding region" description="H-T-H motif" evidence="4">
    <location>
        <begin position="30"/>
        <end position="49"/>
    </location>
</feature>
<evidence type="ECO:0000256" key="3">
    <source>
        <dbReference type="ARBA" id="ARBA00023163"/>
    </source>
</evidence>
<dbReference type="AlphaFoldDB" id="A0A6N4UPX3"/>
<dbReference type="PROSITE" id="PS50977">
    <property type="entry name" value="HTH_TETR_2"/>
    <property type="match status" value="1"/>
</dbReference>
<evidence type="ECO:0000259" key="5">
    <source>
        <dbReference type="PROSITE" id="PS50977"/>
    </source>
</evidence>
<evidence type="ECO:0000256" key="1">
    <source>
        <dbReference type="ARBA" id="ARBA00023015"/>
    </source>
</evidence>
<dbReference type="Proteomes" id="UP000466906">
    <property type="component" value="Chromosome"/>
</dbReference>
<dbReference type="Pfam" id="PF00440">
    <property type="entry name" value="TetR_N"/>
    <property type="match status" value="1"/>
</dbReference>
<protein>
    <recommendedName>
        <fullName evidence="5">HTH tetR-type domain-containing protein</fullName>
    </recommendedName>
</protein>
<evidence type="ECO:0000313" key="7">
    <source>
        <dbReference type="Proteomes" id="UP000466906"/>
    </source>
</evidence>
<dbReference type="SUPFAM" id="SSF46689">
    <property type="entry name" value="Homeodomain-like"/>
    <property type="match status" value="1"/>
</dbReference>
<organism evidence="6 7">
    <name type="scientific">Mycolicibacterium alvei</name>
    <dbReference type="NCBI Taxonomy" id="67081"/>
    <lineage>
        <taxon>Bacteria</taxon>
        <taxon>Bacillati</taxon>
        <taxon>Actinomycetota</taxon>
        <taxon>Actinomycetes</taxon>
        <taxon>Mycobacteriales</taxon>
        <taxon>Mycobacteriaceae</taxon>
        <taxon>Mycolicibacterium</taxon>
    </lineage>
</organism>
<name>A0A6N4UPX3_9MYCO</name>
<dbReference type="EMBL" id="AP022565">
    <property type="protein sequence ID" value="BBX25684.1"/>
    <property type="molecule type" value="Genomic_DNA"/>
</dbReference>
<sequence>MTGRSSTRERILDTAFDLFSEMGFGGTSISEVERRVGLAAGTGSFYRHFRSKEAVFQAAVEREVARCMAAVAAERDSASKAVSHDQRLVREAVLQRMLRAIRRFDRLFRLILNEGDRIPELREVIGTALSGLGQSLTWKEHPAEVLLLAALGGYHFFGLVQAQPFQGASEEEFISALAAFAHDWDPPAA</sequence>
<keyword evidence="2 4" id="KW-0238">DNA-binding</keyword>
<dbReference type="GO" id="GO:0003677">
    <property type="term" value="F:DNA binding"/>
    <property type="evidence" value="ECO:0007669"/>
    <property type="project" value="UniProtKB-UniRule"/>
</dbReference>
<proteinExistence type="predicted"/>
<dbReference type="PANTHER" id="PTHR47506:SF1">
    <property type="entry name" value="HTH-TYPE TRANSCRIPTIONAL REGULATOR YJDC"/>
    <property type="match status" value="1"/>
</dbReference>
<gene>
    <name evidence="6" type="ORF">MALV_08090</name>
</gene>
<evidence type="ECO:0000256" key="2">
    <source>
        <dbReference type="ARBA" id="ARBA00023125"/>
    </source>
</evidence>